<evidence type="ECO:0000313" key="3">
    <source>
        <dbReference type="Proteomes" id="UP000070089"/>
    </source>
</evidence>
<gene>
    <name evidence="2" type="ORF">QR46_3699</name>
</gene>
<comment type="caution">
    <text evidence="2">The sequence shown here is derived from an EMBL/GenBank/DDBJ whole genome shotgun (WGS) entry which is preliminary data.</text>
</comment>
<dbReference type="AlphaFoldDB" id="A0A132NQK7"/>
<dbReference type="OrthoDB" id="10254905at2759"/>
<dbReference type="Proteomes" id="UP000070089">
    <property type="component" value="Unassembled WGS sequence"/>
</dbReference>
<reference evidence="2 3" key="1">
    <citation type="journal article" date="2015" name="Mol. Biochem. Parasitol.">
        <title>Identification of polymorphic genes for use in assemblage B genotyping assays through comparative genomics of multiple assemblage B Giardia duodenalis isolates.</title>
        <authorList>
            <person name="Wielinga C."/>
            <person name="Thompson R.C."/>
            <person name="Monis P."/>
            <person name="Ryan U."/>
        </authorList>
    </citation>
    <scope>NUCLEOTIDE SEQUENCE [LARGE SCALE GENOMIC DNA]</scope>
    <source>
        <strain evidence="2 3">BAH15c1</strain>
    </source>
</reference>
<feature type="compositionally biased region" description="Polar residues" evidence="1">
    <location>
        <begin position="868"/>
        <end position="878"/>
    </location>
</feature>
<feature type="region of interest" description="Disordered" evidence="1">
    <location>
        <begin position="813"/>
        <end position="832"/>
    </location>
</feature>
<evidence type="ECO:0000313" key="2">
    <source>
        <dbReference type="EMBL" id="KWX12328.1"/>
    </source>
</evidence>
<accession>A0A132NQK7</accession>
<sequence length="903" mass="100011">MYQSSSDSEIETPSRVIRLQKPQHLIARPFANVYYEITSSFNLLFTGMVNNNIVYGKGLKMEQTSTLCPCTPAIKQAIIVGNVYVVRAVDSLAIYSDAGVHLMNLDGAYTHIEALSPHLFAAVGSKPEGSFLKLYDTTGTCLYQRQSNAAGSPHLRDAGSPREREYKIVSSYSTAQKGVTDICITTADVLIVLHIIILQHNTVYYRTRAKSKPFRSPKLPVNSKMKCKVEPFVNELHSGLLCSFELLFNAAVFDVVGVSTEKAASLLDVAVVSSSSLGNDMGDLEEHNIRIFIHDTKQRHVLSFVLSASTVEPLKNQSKYFTDTSTMKISAGNFRILKNGIENRLFYNEYDNSLIDFPRNKRYSFQEKPYPSGLQDSAALVLFHPNYNMNKCTLAMVSPQSVPNVQLLMEMSIPTRLSQNAMTLDRLAIGNVAIPVENLFSTSIGPPKISTLPTNINSPLVTKKTDHVHTHDPVDVLSVVSDDVGQLLANRGSISSPALNQPKEVTLPLCKSDLSFNEIASPKPRPLGPSTVVSIHPQNKQSTPGQQQAPMVPTFPLNIAERIEKNIQKEMAAGLSCISDLLAPKVPLEVKTASKLHDISVKLDKINKTVDELGNRLASTFKKEQKLSKVESVTRTMEALLSQDFHCRYEDLSFKEDGASANQDSNTVSPLLHTLDEIYAMLPRETQENIIPELPDGVSTQSLLIQYIHSIVFRETMLVTTKMLHSFEREFAFRMNERIKEMMALAENRTFNMIRESVSGCIKKCQQIKVSVEQKQGSASQQRTASNDDRTLQELISRITACEQQIRQVSSKLNKPVEQPKPHSPIPHVITSDPLPVQRLTIPKAAGPMQQPPPEPLHTSVSLWPSGHTTSAPVTPQSFHGDGMTIPRPNLTVNISKIKPPGL</sequence>
<protein>
    <submittedName>
        <fullName evidence="2">Uncharacterized protein</fullName>
    </submittedName>
</protein>
<organism evidence="2 3">
    <name type="scientific">Giardia duodenalis assemblage B</name>
    <dbReference type="NCBI Taxonomy" id="1394984"/>
    <lineage>
        <taxon>Eukaryota</taxon>
        <taxon>Metamonada</taxon>
        <taxon>Diplomonadida</taxon>
        <taxon>Hexamitidae</taxon>
        <taxon>Giardiinae</taxon>
        <taxon>Giardia</taxon>
    </lineage>
</organism>
<feature type="region of interest" description="Disordered" evidence="1">
    <location>
        <begin position="868"/>
        <end position="903"/>
    </location>
</feature>
<dbReference type="VEuPathDB" id="GiardiaDB:QR46_3699"/>
<proteinExistence type="predicted"/>
<name>A0A132NQK7_GIAIN</name>
<dbReference type="EMBL" id="JXTI01000123">
    <property type="protein sequence ID" value="KWX12328.1"/>
    <property type="molecule type" value="Genomic_DNA"/>
</dbReference>
<evidence type="ECO:0000256" key="1">
    <source>
        <dbReference type="SAM" id="MobiDB-lite"/>
    </source>
</evidence>